<protein>
    <recommendedName>
        <fullName evidence="2">AAA+ ATPase domain-containing protein</fullName>
    </recommendedName>
</protein>
<dbReference type="SUPFAM" id="SSF52540">
    <property type="entry name" value="P-loop containing nucleoside triphosphate hydrolases"/>
    <property type="match status" value="1"/>
</dbReference>
<dbReference type="Pfam" id="PF00004">
    <property type="entry name" value="AAA"/>
    <property type="match status" value="1"/>
</dbReference>
<dbReference type="OrthoDB" id="9996895at2759"/>
<dbReference type="InterPro" id="IPR027417">
    <property type="entry name" value="P-loop_NTPase"/>
</dbReference>
<keyword evidence="4" id="KW-1185">Reference proteome</keyword>
<dbReference type="GO" id="GO:0003677">
    <property type="term" value="F:DNA binding"/>
    <property type="evidence" value="ECO:0007669"/>
    <property type="project" value="TreeGrafter"/>
</dbReference>
<feature type="region of interest" description="Disordered" evidence="1">
    <location>
        <begin position="353"/>
        <end position="397"/>
    </location>
</feature>
<feature type="compositionally biased region" description="Low complexity" evidence="1">
    <location>
        <begin position="1309"/>
        <end position="1325"/>
    </location>
</feature>
<feature type="compositionally biased region" description="Polar residues" evidence="1">
    <location>
        <begin position="421"/>
        <end position="437"/>
    </location>
</feature>
<dbReference type="InterPro" id="IPR003959">
    <property type="entry name" value="ATPase_AAA_core"/>
</dbReference>
<evidence type="ECO:0000313" key="4">
    <source>
        <dbReference type="Proteomes" id="UP000241462"/>
    </source>
</evidence>
<feature type="region of interest" description="Disordered" evidence="1">
    <location>
        <begin position="635"/>
        <end position="658"/>
    </location>
</feature>
<reference evidence="3 4" key="1">
    <citation type="journal article" date="2018" name="Mycol. Prog.">
        <title>Coniella lustricola, a new species from submerged detritus.</title>
        <authorList>
            <person name="Raudabaugh D.B."/>
            <person name="Iturriaga T."/>
            <person name="Carver A."/>
            <person name="Mondo S."/>
            <person name="Pangilinan J."/>
            <person name="Lipzen A."/>
            <person name="He G."/>
            <person name="Amirebrahimi M."/>
            <person name="Grigoriev I.V."/>
            <person name="Miller A.N."/>
        </authorList>
    </citation>
    <scope>NUCLEOTIDE SEQUENCE [LARGE SCALE GENOMIC DNA]</scope>
    <source>
        <strain evidence="3 4">B22-T-1</strain>
    </source>
</reference>
<feature type="region of interest" description="Disordered" evidence="1">
    <location>
        <begin position="1278"/>
        <end position="1325"/>
    </location>
</feature>
<dbReference type="InParanoid" id="A0A2T2ZTS8"/>
<feature type="region of interest" description="Disordered" evidence="1">
    <location>
        <begin position="1220"/>
        <end position="1244"/>
    </location>
</feature>
<dbReference type="InterPro" id="IPR003593">
    <property type="entry name" value="AAA+_ATPase"/>
</dbReference>
<name>A0A2T2ZTS8_9PEZI</name>
<feature type="domain" description="AAA+ ATPase" evidence="2">
    <location>
        <begin position="708"/>
        <end position="901"/>
    </location>
</feature>
<proteinExistence type="predicted"/>
<dbReference type="GO" id="GO:0005524">
    <property type="term" value="F:ATP binding"/>
    <property type="evidence" value="ECO:0007669"/>
    <property type="project" value="InterPro"/>
</dbReference>
<evidence type="ECO:0000256" key="1">
    <source>
        <dbReference type="SAM" id="MobiDB-lite"/>
    </source>
</evidence>
<dbReference type="EMBL" id="KZ678706">
    <property type="protein sequence ID" value="PSR76477.1"/>
    <property type="molecule type" value="Genomic_DNA"/>
</dbReference>
<dbReference type="Gene3D" id="3.40.50.300">
    <property type="entry name" value="P-loop containing nucleotide triphosphate hydrolases"/>
    <property type="match status" value="1"/>
</dbReference>
<accession>A0A2T2ZTS8</accession>
<feature type="region of interest" description="Disordered" evidence="1">
    <location>
        <begin position="799"/>
        <end position="824"/>
    </location>
</feature>
<feature type="region of interest" description="Disordered" evidence="1">
    <location>
        <begin position="131"/>
        <end position="316"/>
    </location>
</feature>
<feature type="compositionally biased region" description="Low complexity" evidence="1">
    <location>
        <begin position="237"/>
        <end position="252"/>
    </location>
</feature>
<evidence type="ECO:0000313" key="3">
    <source>
        <dbReference type="EMBL" id="PSR76477.1"/>
    </source>
</evidence>
<dbReference type="STRING" id="2025994.A0A2T2ZTS8"/>
<feature type="compositionally biased region" description="Basic residues" evidence="1">
    <location>
        <begin position="641"/>
        <end position="653"/>
    </location>
</feature>
<dbReference type="Proteomes" id="UP000241462">
    <property type="component" value="Unassembled WGS sequence"/>
</dbReference>
<feature type="compositionally biased region" description="Polar residues" evidence="1">
    <location>
        <begin position="260"/>
        <end position="270"/>
    </location>
</feature>
<feature type="region of interest" description="Disordered" evidence="1">
    <location>
        <begin position="414"/>
        <end position="446"/>
    </location>
</feature>
<gene>
    <name evidence="3" type="ORF">BD289DRAFT_446605</name>
</gene>
<dbReference type="PANTHER" id="PTHR23389">
    <property type="entry name" value="CHROMOSOME TRANSMISSION FIDELITY FACTOR 18"/>
    <property type="match status" value="1"/>
</dbReference>
<sequence length="1325" mass="146477">MVISLFQSQYLPHNTGHRLILICSVRPPEQSHVQAISQTFERKPLQFHTRHAPHSLRTLSQHHSDSPASTIILCQPLSPPIQWFEQMGPLVVAMAGSDSLAEPKKLHPFFTAPKTLEADPKAARDLPTHLKVQDNTNCNKEEDPGPNGSGQENDVPKRRKRKTAEEADGDWDVVKKPRRGRKKTVPQAATIISHFAKATGEETDGNTDEDSCAVQPSSRGTGPEEVPKALASPPAAPTACDPALAAPALTPADKAKSPEQIITTSSNQHVLENDPPKKVLQLNRKTGTIGSPPKPKPSKASRQAEATEIDTNIFTSKQTTKPTRLIKIVYGTDDASKQRIGRKINNILAVPPSTSHTKRRLRTKQPAAGKIQEDHGEVKELQEGPKKEPHPFFSGKSTKKTIEPAVHLVDDAKSKDGATTKPASTMTRPRIFSSTPCSPKKNRVAPSNFSVPQFGIKSLGLKTPGARLPAWPPRDMVHVRGEDAAPCLARNPKHSSSARKCKGKITRIPPTETVLHDVVDKLSISDILDHMETINNDVFQPPPLGLRLPQKHFESGMKLEKRITRQLKNAQNPALARLRYSLATTLAAFDRFTCESLSWAHKYAPQSAIEVLQYGREAFLLREWLEALKVQAVDTGEPKPKQAKPPKKKRKKNQLGNFVVGSDEEEDDLMGEISDVEEDWSPDKRGTKKTVIRAGDAAAKSRKDGRRLTNAVVISGPHGCGKTAAVYAIAKELDFEIFEINAGSRRSGKDILEKIGDMTRNHLVQHHPADAPSNSVDEEEVAQDIKSGKQSTMNAFFKQQTTPQSAEPKKIKKQPAIAVKADKKPASKGQKQSLILLDEVDVLYDEDKQFWNTVMTLIAQSRRPFVMTCNDEELVPLQALSLHGIFRFSAPPTDLAVDRMLLIAACEGHALSRTAVEALYEARQQDMRACLMDLNYWCQIAVGDRRAGFDWFYPRWPKGCDLDEDGKVIRVISQDTYTEGLGWLGHDYMTHEAQRDRHEEELLQEARDSWQIDVCDWHESLDLALWATQQQCTTSADRLRVLQEYDNFADALSTADLFSSYAFAAMNEEQVDCTQPELQEKSRDDFTLGRQLLDAPMLSTYDSLSNSVPIALRCCARKNLQRSNSTSPSASLQPLDEAGLIARIREHAKAMSTNTPIDRDDFSNAFDRLAVSAKAPSALGYLDYSVFDGVFSNIAIDIAPYVRSIISFEKDLQSQRQKLSSLLSQGGTKRRKTRASNAALEGGSRSTTRRDKWFDVDLNGVLVMQTAGEGWSAAVKEMKPDSQADSTESVPGPSLARKRRAIGLTGTFADDQSSSASESDADQLA</sequence>
<organism evidence="3 4">
    <name type="scientific">Coniella lustricola</name>
    <dbReference type="NCBI Taxonomy" id="2025994"/>
    <lineage>
        <taxon>Eukaryota</taxon>
        <taxon>Fungi</taxon>
        <taxon>Dikarya</taxon>
        <taxon>Ascomycota</taxon>
        <taxon>Pezizomycotina</taxon>
        <taxon>Sordariomycetes</taxon>
        <taxon>Sordariomycetidae</taxon>
        <taxon>Diaporthales</taxon>
        <taxon>Schizoparmaceae</taxon>
        <taxon>Coniella</taxon>
    </lineage>
</organism>
<feature type="compositionally biased region" description="Basic and acidic residues" evidence="1">
    <location>
        <begin position="371"/>
        <end position="390"/>
    </location>
</feature>
<feature type="compositionally biased region" description="Acidic residues" evidence="1">
    <location>
        <begin position="201"/>
        <end position="211"/>
    </location>
</feature>
<evidence type="ECO:0000259" key="2">
    <source>
        <dbReference type="SMART" id="SM00382"/>
    </source>
</evidence>
<dbReference type="GO" id="GO:0016887">
    <property type="term" value="F:ATP hydrolysis activity"/>
    <property type="evidence" value="ECO:0007669"/>
    <property type="project" value="InterPro"/>
</dbReference>
<dbReference type="PANTHER" id="PTHR23389:SF21">
    <property type="entry name" value="ATPASE FAMILY AAA DOMAIN-CONTAINING PROTEIN 5"/>
    <property type="match status" value="1"/>
</dbReference>
<dbReference type="SMART" id="SM00382">
    <property type="entry name" value="AAA"/>
    <property type="match status" value="1"/>
</dbReference>
<dbReference type="GO" id="GO:0005634">
    <property type="term" value="C:nucleus"/>
    <property type="evidence" value="ECO:0007669"/>
    <property type="project" value="TreeGrafter"/>
</dbReference>